<dbReference type="AlphaFoldDB" id="A0A833W3X0"/>
<protein>
    <submittedName>
        <fullName evidence="1">Uncharacterized protein</fullName>
    </submittedName>
</protein>
<sequence length="170" mass="18699">MVKVVHTYELQRLVSSLSKAAEKVTLEQLEQLAAEGKLDDLYAALSLCRFNDLRSYLNALGIKTESGAAAVLACSHLKGAGAAVTPNQTEGNHSANVVVNSVRRFAANGIPAVNWDAQRTYVVSCINYTRCVLANVQSSKEQVPEVERALVQEMAYYAKRLKRIEEQDKE</sequence>
<proteinExistence type="predicted"/>
<name>A0A833W3X0_PHYIN</name>
<accession>A0A833W3X0</accession>
<organism evidence="1 2">
    <name type="scientific">Phytophthora infestans</name>
    <name type="common">Potato late blight agent</name>
    <name type="synonym">Botrytis infestans</name>
    <dbReference type="NCBI Taxonomy" id="4787"/>
    <lineage>
        <taxon>Eukaryota</taxon>
        <taxon>Sar</taxon>
        <taxon>Stramenopiles</taxon>
        <taxon>Oomycota</taxon>
        <taxon>Peronosporomycetes</taxon>
        <taxon>Peronosporales</taxon>
        <taxon>Peronosporaceae</taxon>
        <taxon>Phytophthora</taxon>
    </lineage>
</organism>
<evidence type="ECO:0000313" key="2">
    <source>
        <dbReference type="Proteomes" id="UP000602510"/>
    </source>
</evidence>
<dbReference type="Proteomes" id="UP000602510">
    <property type="component" value="Unassembled WGS sequence"/>
</dbReference>
<gene>
    <name evidence="1" type="ORF">GN244_ATG20705</name>
</gene>
<reference evidence="1" key="1">
    <citation type="submission" date="2020-04" db="EMBL/GenBank/DDBJ databases">
        <title>Hybrid Assembly of Korean Phytophthora infestans isolates.</title>
        <authorList>
            <person name="Prokchorchik M."/>
            <person name="Lee Y."/>
            <person name="Seo J."/>
            <person name="Cho J.-H."/>
            <person name="Park Y.-E."/>
            <person name="Jang D.-C."/>
            <person name="Im J.-S."/>
            <person name="Choi J.-G."/>
            <person name="Park H.-J."/>
            <person name="Lee G.-B."/>
            <person name="Lee Y.-G."/>
            <person name="Hong S.-Y."/>
            <person name="Cho K."/>
            <person name="Sohn K.H."/>
        </authorList>
    </citation>
    <scope>NUCLEOTIDE SEQUENCE</scope>
    <source>
        <strain evidence="1">KR_1_A1</strain>
    </source>
</reference>
<dbReference type="EMBL" id="WSZM01001349">
    <property type="protein sequence ID" value="KAF4027667.1"/>
    <property type="molecule type" value="Genomic_DNA"/>
</dbReference>
<comment type="caution">
    <text evidence="1">The sequence shown here is derived from an EMBL/GenBank/DDBJ whole genome shotgun (WGS) entry which is preliminary data.</text>
</comment>
<evidence type="ECO:0000313" key="1">
    <source>
        <dbReference type="EMBL" id="KAF4027667.1"/>
    </source>
</evidence>
<keyword evidence="2" id="KW-1185">Reference proteome</keyword>